<feature type="domain" description="Ig-like" evidence="4">
    <location>
        <begin position="157"/>
        <end position="265"/>
    </location>
</feature>
<reference evidence="5" key="3">
    <citation type="submission" date="2023-05" db="EMBL/GenBank/DDBJ databases">
        <authorList>
            <person name="Smith C.H."/>
        </authorList>
    </citation>
    <scope>NUCLEOTIDE SEQUENCE</scope>
    <source>
        <strain evidence="5">CHS0354</strain>
        <tissue evidence="5">Mantle</tissue>
    </source>
</reference>
<dbReference type="InterPro" id="IPR007110">
    <property type="entry name" value="Ig-like_dom"/>
</dbReference>
<reference evidence="5" key="1">
    <citation type="journal article" date="2021" name="Genome Biol. Evol.">
        <title>A High-Quality Reference Genome for a Parasitic Bivalve with Doubly Uniparental Inheritance (Bivalvia: Unionida).</title>
        <authorList>
            <person name="Smith C.H."/>
        </authorList>
    </citation>
    <scope>NUCLEOTIDE SEQUENCE</scope>
    <source>
        <strain evidence="5">CHS0354</strain>
    </source>
</reference>
<keyword evidence="6" id="KW-1185">Reference proteome</keyword>
<evidence type="ECO:0000256" key="3">
    <source>
        <dbReference type="SAM" id="SignalP"/>
    </source>
</evidence>
<feature type="region of interest" description="Disordered" evidence="1">
    <location>
        <begin position="338"/>
        <end position="426"/>
    </location>
</feature>
<organism evidence="5 6">
    <name type="scientific">Potamilus streckersoni</name>
    <dbReference type="NCBI Taxonomy" id="2493646"/>
    <lineage>
        <taxon>Eukaryota</taxon>
        <taxon>Metazoa</taxon>
        <taxon>Spiralia</taxon>
        <taxon>Lophotrochozoa</taxon>
        <taxon>Mollusca</taxon>
        <taxon>Bivalvia</taxon>
        <taxon>Autobranchia</taxon>
        <taxon>Heteroconchia</taxon>
        <taxon>Palaeoheterodonta</taxon>
        <taxon>Unionida</taxon>
        <taxon>Unionoidea</taxon>
        <taxon>Unionidae</taxon>
        <taxon>Ambleminae</taxon>
        <taxon>Lampsilini</taxon>
        <taxon>Potamilus</taxon>
    </lineage>
</organism>
<feature type="compositionally biased region" description="Basic and acidic residues" evidence="1">
    <location>
        <begin position="391"/>
        <end position="402"/>
    </location>
</feature>
<feature type="transmembrane region" description="Helical" evidence="2">
    <location>
        <begin position="306"/>
        <end position="330"/>
    </location>
</feature>
<evidence type="ECO:0000256" key="2">
    <source>
        <dbReference type="SAM" id="Phobius"/>
    </source>
</evidence>
<dbReference type="PROSITE" id="PS50835">
    <property type="entry name" value="IG_LIKE"/>
    <property type="match status" value="1"/>
</dbReference>
<keyword evidence="3" id="KW-0732">Signal</keyword>
<accession>A0AAE0VEI8</accession>
<feature type="chain" id="PRO_5041939469" description="Ig-like domain-containing protein" evidence="3">
    <location>
        <begin position="22"/>
        <end position="426"/>
    </location>
</feature>
<name>A0AAE0VEI8_9BIVA</name>
<proteinExistence type="predicted"/>
<sequence length="426" mass="46216">MLLNVLLCYFVQLLFITSVGGVSMSVTPSSMVVGSASSVTRLELRCSSDGTSNNGIYSLEISRKRFTETRFSSLVVLDVLDGIRQDPNMPADILAKSPNITGGLVGTSGTLTLTMDGGSITCSDQAEFKCEMTFKITGVTGSQTLNESTNFTVITVPSDFRITDALYEDKGIQLQLTNDSKLNVGTRITYRCSANIGSDSSLAIVWERSSMLGASTDFTAYTPTVSTDIVQDPPVQGSCSYTRTSTMYYNMTNMDDDGVLFRCKVRVYIGNQWYDPISVPRRTFAISSGGTGKQVAVAETPAQAGMIAGAVIGSIAGVVLIIVLIYFLWYRRRGTGESYRTKEEGERPEPPPTDYTYATADKKNKDGYDNKGLEEPQEKTTRYPRSGRGGFDGRDGRNDRGYHNSGLDDEDGGTMHMSHGPIGTGV</sequence>
<feature type="signal peptide" evidence="3">
    <location>
        <begin position="1"/>
        <end position="21"/>
    </location>
</feature>
<dbReference type="EMBL" id="JAEAOA010001872">
    <property type="protein sequence ID" value="KAK3575969.1"/>
    <property type="molecule type" value="Genomic_DNA"/>
</dbReference>
<comment type="caution">
    <text evidence="5">The sequence shown here is derived from an EMBL/GenBank/DDBJ whole genome shotgun (WGS) entry which is preliminary data.</text>
</comment>
<evidence type="ECO:0000313" key="6">
    <source>
        <dbReference type="Proteomes" id="UP001195483"/>
    </source>
</evidence>
<keyword evidence="2" id="KW-0472">Membrane</keyword>
<evidence type="ECO:0000313" key="5">
    <source>
        <dbReference type="EMBL" id="KAK3575969.1"/>
    </source>
</evidence>
<dbReference type="CDD" id="cd12087">
    <property type="entry name" value="TM_EGFR-like"/>
    <property type="match status" value="1"/>
</dbReference>
<reference evidence="5" key="2">
    <citation type="journal article" date="2021" name="Genome Biol. Evol.">
        <title>Developing a high-quality reference genome for a parasitic bivalve with doubly uniparental inheritance (Bivalvia: Unionida).</title>
        <authorList>
            <person name="Smith C.H."/>
        </authorList>
    </citation>
    <scope>NUCLEOTIDE SEQUENCE</scope>
    <source>
        <strain evidence="5">CHS0354</strain>
        <tissue evidence="5">Mantle</tissue>
    </source>
</reference>
<protein>
    <recommendedName>
        <fullName evidence="4">Ig-like domain-containing protein</fullName>
    </recommendedName>
</protein>
<keyword evidence="2" id="KW-0812">Transmembrane</keyword>
<gene>
    <name evidence="5" type="ORF">CHS0354_031233</name>
</gene>
<evidence type="ECO:0000256" key="1">
    <source>
        <dbReference type="SAM" id="MobiDB-lite"/>
    </source>
</evidence>
<keyword evidence="2" id="KW-1133">Transmembrane helix</keyword>
<dbReference type="AlphaFoldDB" id="A0AAE0VEI8"/>
<feature type="compositionally biased region" description="Basic and acidic residues" evidence="1">
    <location>
        <begin position="339"/>
        <end position="349"/>
    </location>
</feature>
<evidence type="ECO:0000259" key="4">
    <source>
        <dbReference type="PROSITE" id="PS50835"/>
    </source>
</evidence>
<feature type="compositionally biased region" description="Basic and acidic residues" evidence="1">
    <location>
        <begin position="360"/>
        <end position="381"/>
    </location>
</feature>
<dbReference type="Proteomes" id="UP001195483">
    <property type="component" value="Unassembled WGS sequence"/>
</dbReference>